<organism evidence="2 3">
    <name type="scientific">Faecalibaculum rodentium</name>
    <dbReference type="NCBI Taxonomy" id="1702221"/>
    <lineage>
        <taxon>Bacteria</taxon>
        <taxon>Bacillati</taxon>
        <taxon>Bacillota</taxon>
        <taxon>Erysipelotrichia</taxon>
        <taxon>Erysipelotrichales</taxon>
        <taxon>Erysipelotrichaceae</taxon>
        <taxon>Faecalibaculum</taxon>
    </lineage>
</organism>
<accession>A0A140DW98</accession>
<name>A0A140DW98_9FIRM</name>
<dbReference type="Proteomes" id="UP000069771">
    <property type="component" value="Chromosome"/>
</dbReference>
<sequence>MLLWLKYTKYYIFNSATDRRKYMDRFQILLESGVIGQGTWEKTETVRTMLEQQLAPGDTLEMLLIHYAMALERQRRQEEIPALEAAVISEVMQDPRYQAASQLLSRIETETQCSFPVPEQQYLLVHLVNLMPA</sequence>
<dbReference type="EMBL" id="CP011391">
    <property type="protein sequence ID" value="AMK54925.1"/>
    <property type="molecule type" value="Genomic_DNA"/>
</dbReference>
<dbReference type="SUPFAM" id="SSF63520">
    <property type="entry name" value="PTS-regulatory domain, PRD"/>
    <property type="match status" value="1"/>
</dbReference>
<proteinExistence type="predicted"/>
<dbReference type="GO" id="GO:0006355">
    <property type="term" value="P:regulation of DNA-templated transcription"/>
    <property type="evidence" value="ECO:0007669"/>
    <property type="project" value="InterPro"/>
</dbReference>
<dbReference type="KEGG" id="fro:AALO17_17910"/>
<evidence type="ECO:0000313" key="2">
    <source>
        <dbReference type="EMBL" id="AMK54925.1"/>
    </source>
</evidence>
<protein>
    <recommendedName>
        <fullName evidence="1">PRD domain-containing protein</fullName>
    </recommendedName>
</protein>
<dbReference type="STRING" id="1702221.AALO17_17910"/>
<dbReference type="AlphaFoldDB" id="A0A140DW98"/>
<dbReference type="Gene3D" id="1.10.1790.10">
    <property type="entry name" value="PRD domain"/>
    <property type="match status" value="1"/>
</dbReference>
<reference evidence="2 3" key="1">
    <citation type="journal article" date="2016" name="Gut Pathog.">
        <title>Whole genome sequencing of "Faecalibaculum rodentium" ALO17, isolated from C57BL/6J laboratory mouse feces.</title>
        <authorList>
            <person name="Lim S."/>
            <person name="Chang D.H."/>
            <person name="Ahn S."/>
            <person name="Kim B.C."/>
        </authorList>
    </citation>
    <scope>NUCLEOTIDE SEQUENCE [LARGE SCALE GENOMIC DNA]</scope>
    <source>
        <strain evidence="2 3">Alo17</strain>
    </source>
</reference>
<dbReference type="Pfam" id="PF00874">
    <property type="entry name" value="PRD"/>
    <property type="match status" value="1"/>
</dbReference>
<dbReference type="InterPro" id="IPR036634">
    <property type="entry name" value="PRD_sf"/>
</dbReference>
<feature type="domain" description="PRD" evidence="1">
    <location>
        <begin position="30"/>
        <end position="133"/>
    </location>
</feature>
<evidence type="ECO:0000259" key="1">
    <source>
        <dbReference type="PROSITE" id="PS51372"/>
    </source>
</evidence>
<gene>
    <name evidence="2" type="ORF">AALO17_17910</name>
</gene>
<dbReference type="InterPro" id="IPR011608">
    <property type="entry name" value="PRD"/>
</dbReference>
<keyword evidence="3" id="KW-1185">Reference proteome</keyword>
<dbReference type="PROSITE" id="PS51372">
    <property type="entry name" value="PRD_2"/>
    <property type="match status" value="1"/>
</dbReference>
<evidence type="ECO:0000313" key="3">
    <source>
        <dbReference type="Proteomes" id="UP000069771"/>
    </source>
</evidence>